<reference evidence="2 3" key="1">
    <citation type="submission" date="2016-03" db="EMBL/GenBank/DDBJ databases">
        <title>Whole genome sequencing of Grifola frondosa 9006-11.</title>
        <authorList>
            <person name="Min B."/>
            <person name="Park H."/>
            <person name="Kim J.-G."/>
            <person name="Cho H."/>
            <person name="Oh Y.-L."/>
            <person name="Kong W.-S."/>
            <person name="Choi I.-G."/>
        </authorList>
    </citation>
    <scope>NUCLEOTIDE SEQUENCE [LARGE SCALE GENOMIC DNA]</scope>
    <source>
        <strain evidence="2 3">9006-11</strain>
    </source>
</reference>
<feature type="compositionally biased region" description="Polar residues" evidence="1">
    <location>
        <begin position="442"/>
        <end position="462"/>
    </location>
</feature>
<evidence type="ECO:0000313" key="3">
    <source>
        <dbReference type="Proteomes" id="UP000092993"/>
    </source>
</evidence>
<feature type="region of interest" description="Disordered" evidence="1">
    <location>
        <begin position="67"/>
        <end position="108"/>
    </location>
</feature>
<feature type="region of interest" description="Disordered" evidence="1">
    <location>
        <begin position="313"/>
        <end position="378"/>
    </location>
</feature>
<comment type="caution">
    <text evidence="2">The sequence shown here is derived from an EMBL/GenBank/DDBJ whole genome shotgun (WGS) entry which is preliminary data.</text>
</comment>
<name>A0A1C7MMC3_GRIFR</name>
<keyword evidence="3" id="KW-1185">Reference proteome</keyword>
<feature type="region of interest" description="Disordered" evidence="1">
    <location>
        <begin position="1"/>
        <end position="35"/>
    </location>
</feature>
<feature type="compositionally biased region" description="Acidic residues" evidence="1">
    <location>
        <begin position="810"/>
        <end position="819"/>
    </location>
</feature>
<organism evidence="2 3">
    <name type="scientific">Grifola frondosa</name>
    <name type="common">Maitake</name>
    <name type="synonym">Polyporus frondosus</name>
    <dbReference type="NCBI Taxonomy" id="5627"/>
    <lineage>
        <taxon>Eukaryota</taxon>
        <taxon>Fungi</taxon>
        <taxon>Dikarya</taxon>
        <taxon>Basidiomycota</taxon>
        <taxon>Agaricomycotina</taxon>
        <taxon>Agaricomycetes</taxon>
        <taxon>Polyporales</taxon>
        <taxon>Grifolaceae</taxon>
        <taxon>Grifola</taxon>
    </lineage>
</organism>
<feature type="region of interest" description="Disordered" evidence="1">
    <location>
        <begin position="835"/>
        <end position="859"/>
    </location>
</feature>
<feature type="compositionally biased region" description="Basic residues" evidence="1">
    <location>
        <begin position="348"/>
        <end position="374"/>
    </location>
</feature>
<feature type="compositionally biased region" description="Polar residues" evidence="1">
    <location>
        <begin position="729"/>
        <end position="753"/>
    </location>
</feature>
<feature type="compositionally biased region" description="Basic and acidic residues" evidence="1">
    <location>
        <begin position="333"/>
        <end position="347"/>
    </location>
</feature>
<feature type="compositionally biased region" description="Basic and acidic residues" evidence="1">
    <location>
        <begin position="199"/>
        <end position="231"/>
    </location>
</feature>
<feature type="compositionally biased region" description="Low complexity" evidence="1">
    <location>
        <begin position="464"/>
        <end position="486"/>
    </location>
</feature>
<gene>
    <name evidence="2" type="ORF">A0H81_01654</name>
</gene>
<protein>
    <submittedName>
        <fullName evidence="2">Uncharacterized protein</fullName>
    </submittedName>
</protein>
<dbReference type="EMBL" id="LUGG01000002">
    <property type="protein sequence ID" value="OBZ78003.1"/>
    <property type="molecule type" value="Genomic_DNA"/>
</dbReference>
<feature type="region of interest" description="Disordered" evidence="1">
    <location>
        <begin position="442"/>
        <end position="544"/>
    </location>
</feature>
<feature type="region of interest" description="Disordered" evidence="1">
    <location>
        <begin position="270"/>
        <end position="291"/>
    </location>
</feature>
<feature type="compositionally biased region" description="Basic and acidic residues" evidence="1">
    <location>
        <begin position="506"/>
        <end position="519"/>
    </location>
</feature>
<evidence type="ECO:0000313" key="2">
    <source>
        <dbReference type="EMBL" id="OBZ78003.1"/>
    </source>
</evidence>
<accession>A0A1C7MMC3</accession>
<evidence type="ECO:0000256" key="1">
    <source>
        <dbReference type="SAM" id="MobiDB-lite"/>
    </source>
</evidence>
<dbReference type="OrthoDB" id="2563277at2759"/>
<feature type="region of interest" description="Disordered" evidence="1">
    <location>
        <begin position="193"/>
        <end position="231"/>
    </location>
</feature>
<feature type="compositionally biased region" description="Basic and acidic residues" evidence="1">
    <location>
        <begin position="1105"/>
        <end position="1122"/>
    </location>
</feature>
<proteinExistence type="predicted"/>
<feature type="compositionally biased region" description="Low complexity" evidence="1">
    <location>
        <begin position="706"/>
        <end position="717"/>
    </location>
</feature>
<dbReference type="OMA" id="QKWWSIG"/>
<feature type="compositionally biased region" description="Pro residues" evidence="1">
    <location>
        <begin position="842"/>
        <end position="857"/>
    </location>
</feature>
<feature type="region of interest" description="Disordered" evidence="1">
    <location>
        <begin position="1097"/>
        <end position="1132"/>
    </location>
</feature>
<dbReference type="STRING" id="5627.A0A1C7MMC3"/>
<sequence length="1324" mass="142421">MRNTLPLLSRAPAPNFSLPRPPSPKSSSNPTLVPTIRLISATPSATGSASDASMSFANGSLAPVAPFASSPLAPRAEAEPTRKRLVPKKSKLGLLGGNGKMKGKASKDFSDVVRRVGGSPSTGRGGFEIYVDHSEDPDLGEIVVVKKKKSRMGLDGMKWGALGEVTNVPSAPKEHRPTPVEFLKVKGDENQKWWSIGRGRKDSKEKAKEKGRDKSQARSKTPEPFKPLDSRARFNSLDSGILLSAPADRVNNKGTVSSVQNLLTVPRLASDPITSAEPPSIDSNRLAPNPPAAGSIAVRAIRSMRSLARMASWNQLSHPDKEDGAAPPIETTVKMKKEKSKEKAKGEGKKKKKKEKRRPRRKETTRRRRRKRCGTRGAALKLEHLTLGKKKQSILGLGLPSTMRFATTVRNATSSSTASANLPAAAHRLSVDSAHITMNANGRPSSILSNGSSLRPPSTASCVSAFSGRSPRSSSSSIASLQRPASLSPPASVHEQPIVMIEEATVDGHSDPRDEDRAARVSGSGETPVKRARPRPMSEQMLGRTRPRAICEDEDGVLSILDAVTNDLASLINRLDLEATPANSPANTSPLKLSSFSQGDESPIKKRVFAKDTPLKVELRESMASISSLRPYVHAQAIRQQAQKTAHLVGQQIVPWDSLSWQISPKKPTTTSSTAHLSHKRTMTPLPATEPITVFHPLRPAKSRIAPVTSASPASSVMTLSGNKGGVGTPSSRTFGSKTSLRSSQALEPSSCPSPVFSRIGGHVRKSSSLIPISDNESRRKSDQSMPLSREAKQGLGLCGTLGRSTEPPVDTEDPDSDIPNELQDILTSQADDDTLSYKPLQNPPSPGSPPALPLPLPEETNKSLVLPDIPVFQLFDEEANQADIDEGGNASSEDDTKKSFDFTGELKKLNESGASDRRSFVEQLENAFRTPAKIGLGFGLSDRLGFNGEFLVVPPVPPLPVSLRQPPAEDVAPRSVSILSDGPSFFNASASPAYNDSGVSEEPSFIMDFNVEDECRVYTELKNCVSVGSKPSDGQLNIDFKFGGKSAVSEAVEVSKKPLTLSDIIPPLSHSRSSSQSFAVEEDSSVLKSILAKAVDMPPPAPRSRLDSDSSSKRYAREAMRAEQSAMSPSRPASGVSFLGFDSFDEVRRGFEFGPNRPAFYPPPAARPSHTREVSLFSIASISSYGAVLDSGSVDPFGYDWSRPSSEDMSMSMSTSVDDTFAFMHKDGGRQRVDSDASSFYFRSPGASHTMHPYRRGHQRHSPAVSVASNAPPVSLYNRSFAGHRRNDSGTTAVLQRIHTRCTVLAADVQRGLSIVTTTPWIP</sequence>
<feature type="region of interest" description="Disordered" evidence="1">
    <location>
        <begin position="705"/>
        <end position="821"/>
    </location>
</feature>
<dbReference type="Proteomes" id="UP000092993">
    <property type="component" value="Unassembled WGS sequence"/>
</dbReference>